<dbReference type="GO" id="GO:0071787">
    <property type="term" value="P:endoplasmic reticulum tubular network formation"/>
    <property type="evidence" value="ECO:0007669"/>
    <property type="project" value="InterPro"/>
</dbReference>
<dbReference type="InterPro" id="IPR042405">
    <property type="entry name" value="Protrudin"/>
</dbReference>
<evidence type="ECO:0000256" key="10">
    <source>
        <dbReference type="ARBA" id="ARBA00022824"/>
    </source>
</evidence>
<evidence type="ECO:0000256" key="7">
    <source>
        <dbReference type="ARBA" id="ARBA00022723"/>
    </source>
</evidence>
<dbReference type="OMA" id="LYWEDHS"/>
<dbReference type="SUPFAM" id="SSF57903">
    <property type="entry name" value="FYVE/PHD zinc finger"/>
    <property type="match status" value="1"/>
</dbReference>
<comment type="subcellular location">
    <subcellularLocation>
        <location evidence="2">Cell projection</location>
        <location evidence="2">Growth cone membrane</location>
        <topology evidence="2">Multi-pass membrane protein</topology>
    </subcellularLocation>
    <subcellularLocation>
        <location evidence="3">Endoplasmic reticulum membrane</location>
        <topology evidence="3">Multi-pass membrane protein</topology>
    </subcellularLocation>
    <subcellularLocation>
        <location evidence="1">Recycling endosome membrane</location>
        <topology evidence="1">Multi-pass membrane protein</topology>
    </subcellularLocation>
</comment>
<keyword evidence="13 18" id="KW-0472">Membrane</keyword>
<dbReference type="GO" id="GO:0045773">
    <property type="term" value="P:positive regulation of axon extension"/>
    <property type="evidence" value="ECO:0007669"/>
    <property type="project" value="TreeGrafter"/>
</dbReference>
<evidence type="ECO:0000256" key="8">
    <source>
        <dbReference type="ARBA" id="ARBA00022753"/>
    </source>
</evidence>
<evidence type="ECO:0000256" key="2">
    <source>
        <dbReference type="ARBA" id="ARBA00004460"/>
    </source>
</evidence>
<evidence type="ECO:0000256" key="14">
    <source>
        <dbReference type="ARBA" id="ARBA00023273"/>
    </source>
</evidence>
<dbReference type="InterPro" id="IPR000306">
    <property type="entry name" value="Znf_FYVE"/>
</dbReference>
<keyword evidence="12 18" id="KW-1133">Transmembrane helix</keyword>
<dbReference type="InterPro" id="IPR011011">
    <property type="entry name" value="Znf_FYVE_PHD"/>
</dbReference>
<feature type="compositionally biased region" description="Basic and acidic residues" evidence="17">
    <location>
        <begin position="9"/>
        <end position="20"/>
    </location>
</feature>
<dbReference type="GO" id="GO:0032584">
    <property type="term" value="C:growth cone membrane"/>
    <property type="evidence" value="ECO:0007669"/>
    <property type="project" value="UniProtKB-SubCell"/>
</dbReference>
<keyword evidence="10" id="KW-0256">Endoplasmic reticulum</keyword>
<keyword evidence="14" id="KW-0966">Cell projection</keyword>
<accession>A0A3P8VCJ5</accession>
<evidence type="ECO:0000256" key="1">
    <source>
        <dbReference type="ARBA" id="ARBA00004195"/>
    </source>
</evidence>
<evidence type="ECO:0000256" key="18">
    <source>
        <dbReference type="SAM" id="Phobius"/>
    </source>
</evidence>
<evidence type="ECO:0000256" key="4">
    <source>
        <dbReference type="ARBA" id="ARBA00015523"/>
    </source>
</evidence>
<dbReference type="GO" id="GO:0072659">
    <property type="term" value="P:protein localization to plasma membrane"/>
    <property type="evidence" value="ECO:0007669"/>
    <property type="project" value="InterPro"/>
</dbReference>
<feature type="region of interest" description="Disordered" evidence="17">
    <location>
        <begin position="1"/>
        <end position="26"/>
    </location>
</feature>
<evidence type="ECO:0000256" key="6">
    <source>
        <dbReference type="ARBA" id="ARBA00022692"/>
    </source>
</evidence>
<dbReference type="GO" id="GO:0016192">
    <property type="term" value="P:vesicle-mediated transport"/>
    <property type="evidence" value="ECO:0007669"/>
    <property type="project" value="InterPro"/>
</dbReference>
<feature type="domain" description="FYVE-type" evidence="19">
    <location>
        <begin position="293"/>
        <end position="355"/>
    </location>
</feature>
<evidence type="ECO:0000256" key="16">
    <source>
        <dbReference type="PROSITE-ProRule" id="PRU00091"/>
    </source>
</evidence>
<dbReference type="Gene3D" id="3.30.40.10">
    <property type="entry name" value="Zinc/RING finger domain, C3HC4 (zinc finger)"/>
    <property type="match status" value="1"/>
</dbReference>
<dbReference type="CDD" id="cd15723">
    <property type="entry name" value="FYVE_protrudin"/>
    <property type="match status" value="1"/>
</dbReference>
<dbReference type="GO" id="GO:0071782">
    <property type="term" value="C:endoplasmic reticulum tubular network"/>
    <property type="evidence" value="ECO:0007669"/>
    <property type="project" value="TreeGrafter"/>
</dbReference>
<name>A0A3P8VCJ5_CYNSE</name>
<dbReference type="PANTHER" id="PTHR14543:SF1">
    <property type="entry name" value="PROTRUDIN"/>
    <property type="match status" value="1"/>
</dbReference>
<keyword evidence="11" id="KW-0862">Zinc</keyword>
<evidence type="ECO:0000256" key="9">
    <source>
        <dbReference type="ARBA" id="ARBA00022771"/>
    </source>
</evidence>
<reference evidence="20" key="2">
    <citation type="submission" date="2025-08" db="UniProtKB">
        <authorList>
            <consortium name="Ensembl"/>
        </authorList>
    </citation>
    <scope>IDENTIFICATION</scope>
</reference>
<dbReference type="GO" id="GO:0048011">
    <property type="term" value="P:neurotrophin TRK receptor signaling pathway"/>
    <property type="evidence" value="ECO:0007669"/>
    <property type="project" value="TreeGrafter"/>
</dbReference>
<evidence type="ECO:0000256" key="5">
    <source>
        <dbReference type="ARBA" id="ARBA00022475"/>
    </source>
</evidence>
<evidence type="ECO:0000313" key="20">
    <source>
        <dbReference type="Ensembl" id="ENSCSEP00000012117.1"/>
    </source>
</evidence>
<evidence type="ECO:0000256" key="15">
    <source>
        <dbReference type="ARBA" id="ARBA00032025"/>
    </source>
</evidence>
<keyword evidence="8" id="KW-0967">Endosome</keyword>
<sequence length="355" mass="40379">PQTSWEQTELVHTHSKDRLGSPDTSGLGTPRCTTHFDLLNMVVSYKRMVQYLEPVADAVELGRFLLWKMPVCSLLVCLLLNAFFCTVNELVPAAFGYLQDRCGGRASDTELQRQQYHTVHRRDLQTVQLTRQEAMLEIKDRLKHLDNILSSACQSADSFYKVLYWDNYNTSTFYGWMLVVLCLLYIAPVGWMLAMLNSTIFLWNRDFFRQDQVNLLDRTPTPTSLEDLSPVSVEEAEEAEPDDEFKDAIEEDDEGPLEVQEYDTISENGLLSRNEPIRSKVSKLTEKLRKRYPTTSTNCSGCSAVFSVLKKRRNCSNCGNSFCARCCSFKVLRACMGATPEAQRETVFVCAACNS</sequence>
<evidence type="ECO:0000313" key="21">
    <source>
        <dbReference type="Proteomes" id="UP000265120"/>
    </source>
</evidence>
<feature type="region of interest" description="Disordered" evidence="17">
    <location>
        <begin position="219"/>
        <end position="244"/>
    </location>
</feature>
<keyword evidence="9 16" id="KW-0863">Zinc-finger</keyword>
<dbReference type="GeneTree" id="ENSGT00390000013298"/>
<dbReference type="InterPro" id="IPR013083">
    <property type="entry name" value="Znf_RING/FYVE/PHD"/>
</dbReference>
<evidence type="ECO:0000256" key="17">
    <source>
        <dbReference type="SAM" id="MobiDB-lite"/>
    </source>
</evidence>
<keyword evidence="7" id="KW-0479">Metal-binding</keyword>
<reference evidence="20 21" key="1">
    <citation type="journal article" date="2014" name="Nat. Genet.">
        <title>Whole-genome sequence of a flatfish provides insights into ZW sex chromosome evolution and adaptation to a benthic lifestyle.</title>
        <authorList>
            <person name="Chen S."/>
            <person name="Zhang G."/>
            <person name="Shao C."/>
            <person name="Huang Q."/>
            <person name="Liu G."/>
            <person name="Zhang P."/>
            <person name="Song W."/>
            <person name="An N."/>
            <person name="Chalopin D."/>
            <person name="Volff J.N."/>
            <person name="Hong Y."/>
            <person name="Li Q."/>
            <person name="Sha Z."/>
            <person name="Zhou H."/>
            <person name="Xie M."/>
            <person name="Yu Q."/>
            <person name="Liu Y."/>
            <person name="Xiang H."/>
            <person name="Wang N."/>
            <person name="Wu K."/>
            <person name="Yang C."/>
            <person name="Zhou Q."/>
            <person name="Liao X."/>
            <person name="Yang L."/>
            <person name="Hu Q."/>
            <person name="Zhang J."/>
            <person name="Meng L."/>
            <person name="Jin L."/>
            <person name="Tian Y."/>
            <person name="Lian J."/>
            <person name="Yang J."/>
            <person name="Miao G."/>
            <person name="Liu S."/>
            <person name="Liang Z."/>
            <person name="Yan F."/>
            <person name="Li Y."/>
            <person name="Sun B."/>
            <person name="Zhang H."/>
            <person name="Zhang J."/>
            <person name="Zhu Y."/>
            <person name="Du M."/>
            <person name="Zhao Y."/>
            <person name="Schartl M."/>
            <person name="Tang Q."/>
            <person name="Wang J."/>
        </authorList>
    </citation>
    <scope>NUCLEOTIDE SEQUENCE</scope>
</reference>
<dbReference type="GO" id="GO:0005789">
    <property type="term" value="C:endoplasmic reticulum membrane"/>
    <property type="evidence" value="ECO:0007669"/>
    <property type="project" value="UniProtKB-SubCell"/>
</dbReference>
<protein>
    <recommendedName>
        <fullName evidence="4">Protrudin</fullName>
    </recommendedName>
    <alternativeName>
        <fullName evidence="15">Zinc finger FYVE domain-containing protein 27</fullName>
    </alternativeName>
</protein>
<evidence type="ECO:0000256" key="13">
    <source>
        <dbReference type="ARBA" id="ARBA00023136"/>
    </source>
</evidence>
<feature type="transmembrane region" description="Helical" evidence="18">
    <location>
        <begin position="173"/>
        <end position="196"/>
    </location>
</feature>
<dbReference type="AlphaFoldDB" id="A0A3P8VCJ5"/>
<dbReference type="PROSITE" id="PS50178">
    <property type="entry name" value="ZF_FYVE"/>
    <property type="match status" value="1"/>
</dbReference>
<keyword evidence="6 18" id="KW-0812">Transmembrane</keyword>
<dbReference type="Pfam" id="PF01363">
    <property type="entry name" value="FYVE"/>
    <property type="match status" value="1"/>
</dbReference>
<dbReference type="PANTHER" id="PTHR14543">
    <property type="entry name" value="PROTRUDIN"/>
    <property type="match status" value="1"/>
</dbReference>
<dbReference type="GO" id="GO:0031175">
    <property type="term" value="P:neuron projection development"/>
    <property type="evidence" value="ECO:0007669"/>
    <property type="project" value="TreeGrafter"/>
</dbReference>
<dbReference type="SMART" id="SM00064">
    <property type="entry name" value="FYVE"/>
    <property type="match status" value="1"/>
</dbReference>
<evidence type="ECO:0000256" key="3">
    <source>
        <dbReference type="ARBA" id="ARBA00004477"/>
    </source>
</evidence>
<reference evidence="20" key="3">
    <citation type="submission" date="2025-09" db="UniProtKB">
        <authorList>
            <consortium name="Ensembl"/>
        </authorList>
    </citation>
    <scope>IDENTIFICATION</scope>
</reference>
<dbReference type="GO" id="GO:0055038">
    <property type="term" value="C:recycling endosome membrane"/>
    <property type="evidence" value="ECO:0007669"/>
    <property type="project" value="UniProtKB-SubCell"/>
</dbReference>
<evidence type="ECO:0000256" key="12">
    <source>
        <dbReference type="ARBA" id="ARBA00022989"/>
    </source>
</evidence>
<dbReference type="Proteomes" id="UP000265120">
    <property type="component" value="Chromosome 9"/>
</dbReference>
<evidence type="ECO:0000256" key="11">
    <source>
        <dbReference type="ARBA" id="ARBA00022833"/>
    </source>
</evidence>
<dbReference type="InterPro" id="IPR017455">
    <property type="entry name" value="Znf_FYVE-rel"/>
</dbReference>
<organism evidence="20 21">
    <name type="scientific">Cynoglossus semilaevis</name>
    <name type="common">Tongue sole</name>
    <dbReference type="NCBI Taxonomy" id="244447"/>
    <lineage>
        <taxon>Eukaryota</taxon>
        <taxon>Metazoa</taxon>
        <taxon>Chordata</taxon>
        <taxon>Craniata</taxon>
        <taxon>Vertebrata</taxon>
        <taxon>Euteleostomi</taxon>
        <taxon>Actinopterygii</taxon>
        <taxon>Neopterygii</taxon>
        <taxon>Teleostei</taxon>
        <taxon>Neoteleostei</taxon>
        <taxon>Acanthomorphata</taxon>
        <taxon>Carangaria</taxon>
        <taxon>Pleuronectiformes</taxon>
        <taxon>Pleuronectoidei</taxon>
        <taxon>Cynoglossidae</taxon>
        <taxon>Cynoglossinae</taxon>
        <taxon>Cynoglossus</taxon>
    </lineage>
</organism>
<proteinExistence type="predicted"/>
<evidence type="ECO:0000259" key="19">
    <source>
        <dbReference type="PROSITE" id="PS50178"/>
    </source>
</evidence>
<dbReference type="GO" id="GO:0008270">
    <property type="term" value="F:zinc ion binding"/>
    <property type="evidence" value="ECO:0007669"/>
    <property type="project" value="UniProtKB-KW"/>
</dbReference>
<feature type="compositionally biased region" description="Acidic residues" evidence="17">
    <location>
        <begin position="234"/>
        <end position="244"/>
    </location>
</feature>
<dbReference type="Ensembl" id="ENSCSET00000012259.1">
    <property type="protein sequence ID" value="ENSCSEP00000012117.1"/>
    <property type="gene ID" value="ENSCSEG00000007785.1"/>
</dbReference>
<keyword evidence="21" id="KW-1185">Reference proteome</keyword>
<keyword evidence="5" id="KW-1003">Cell membrane</keyword>